<dbReference type="Proteomes" id="UP000616151">
    <property type="component" value="Unassembled WGS sequence"/>
</dbReference>
<comment type="caution">
    <text evidence="1">The sequence shown here is derived from an EMBL/GenBank/DDBJ whole genome shotgun (WGS) entry which is preliminary data.</text>
</comment>
<evidence type="ECO:0000313" key="1">
    <source>
        <dbReference type="EMBL" id="MBK1866936.1"/>
    </source>
</evidence>
<keyword evidence="2" id="KW-1185">Reference proteome</keyword>
<reference evidence="1" key="1">
    <citation type="submission" date="2021-01" db="EMBL/GenBank/DDBJ databases">
        <authorList>
            <person name="Sun Q."/>
        </authorList>
    </citation>
    <scope>NUCLEOTIDE SEQUENCE</scope>
    <source>
        <strain evidence="1">YIM B02566</strain>
    </source>
</reference>
<proteinExistence type="predicted"/>
<organism evidence="1 2">
    <name type="scientific">Taklimakanibacter albus</name>
    <dbReference type="NCBI Taxonomy" id="2800327"/>
    <lineage>
        <taxon>Bacteria</taxon>
        <taxon>Pseudomonadati</taxon>
        <taxon>Pseudomonadota</taxon>
        <taxon>Alphaproteobacteria</taxon>
        <taxon>Hyphomicrobiales</taxon>
        <taxon>Aestuariivirgaceae</taxon>
        <taxon>Taklimakanibacter</taxon>
    </lineage>
</organism>
<gene>
    <name evidence="1" type="ORF">JHL16_11270</name>
</gene>
<dbReference type="EMBL" id="JAENHL010000006">
    <property type="protein sequence ID" value="MBK1866936.1"/>
    <property type="molecule type" value="Genomic_DNA"/>
</dbReference>
<evidence type="ECO:0000313" key="2">
    <source>
        <dbReference type="Proteomes" id="UP000616151"/>
    </source>
</evidence>
<name>A0ACC5R2Q1_9HYPH</name>
<accession>A0ACC5R2Q1</accession>
<protein>
    <submittedName>
        <fullName evidence="1">YkgJ family cysteine cluster protein</fullName>
    </submittedName>
</protein>
<sequence>MPRKKYDCLKCPGYCCSYPVVEVKDRDAARIAKHFDLPLKDAEKKYFKSAYGYKRVMRRKKDKFFGRICQFFDTEARRCTIYEARPWACRDYPGKDNCGYWDFLAFERNAQEDDTYVSTTFHNER</sequence>